<proteinExistence type="inferred from homology"/>
<evidence type="ECO:0000256" key="4">
    <source>
        <dbReference type="ARBA" id="ARBA00022777"/>
    </source>
</evidence>
<dbReference type="InterPro" id="IPR043129">
    <property type="entry name" value="ATPase_NBD"/>
</dbReference>
<dbReference type="PROSITE" id="PS51748">
    <property type="entry name" value="HEXOKINASE_2"/>
    <property type="match status" value="1"/>
</dbReference>
<dbReference type="InterPro" id="IPR001312">
    <property type="entry name" value="Hexokinase"/>
</dbReference>
<keyword evidence="10" id="KW-1185">Reference proteome</keyword>
<dbReference type="STRING" id="43265.A0A545UVU5"/>
<dbReference type="PRINTS" id="PR00475">
    <property type="entry name" value="HEXOKINASE"/>
</dbReference>
<evidence type="ECO:0000256" key="1">
    <source>
        <dbReference type="ARBA" id="ARBA00009225"/>
    </source>
</evidence>
<dbReference type="GO" id="GO:0008865">
    <property type="term" value="F:fructokinase activity"/>
    <property type="evidence" value="ECO:0007669"/>
    <property type="project" value="TreeGrafter"/>
</dbReference>
<protein>
    <recommendedName>
        <fullName evidence="6">Phosphotransferase</fullName>
        <ecNumber evidence="6">2.7.1.-</ecNumber>
    </recommendedName>
</protein>
<dbReference type="GO" id="GO:0005524">
    <property type="term" value="F:ATP binding"/>
    <property type="evidence" value="ECO:0007669"/>
    <property type="project" value="UniProtKB-UniRule"/>
</dbReference>
<dbReference type="PANTHER" id="PTHR19443:SF30">
    <property type="entry name" value="GLUCOKINASE-1-RELATED"/>
    <property type="match status" value="1"/>
</dbReference>
<evidence type="ECO:0000313" key="9">
    <source>
        <dbReference type="EMBL" id="TQV93590.1"/>
    </source>
</evidence>
<reference evidence="9 10" key="1">
    <citation type="journal article" date="2019" name="Appl. Microbiol. Biotechnol.">
        <title>Genome sequence of Isaria javanica and comparative genome analysis insights into family S53 peptidase evolution in fungal entomopathogens.</title>
        <authorList>
            <person name="Lin R."/>
            <person name="Zhang X."/>
            <person name="Xin B."/>
            <person name="Zou M."/>
            <person name="Gao Y."/>
            <person name="Qin F."/>
            <person name="Hu Q."/>
            <person name="Xie B."/>
            <person name="Cheng X."/>
        </authorList>
    </citation>
    <scope>NUCLEOTIDE SEQUENCE [LARGE SCALE GENOMIC DNA]</scope>
    <source>
        <strain evidence="9 10">IJ1G</strain>
    </source>
</reference>
<dbReference type="Pfam" id="PF00349">
    <property type="entry name" value="Hexokinase_1"/>
    <property type="match status" value="1"/>
</dbReference>
<dbReference type="EC" id="2.7.1.-" evidence="6"/>
<keyword evidence="2 6" id="KW-0808">Transferase</keyword>
<accession>A0A545UVU5</accession>
<keyword evidence="4 6" id="KW-0418">Kinase</keyword>
<gene>
    <name evidence="9" type="ORF">IF1G_07322</name>
</gene>
<dbReference type="InterPro" id="IPR022672">
    <property type="entry name" value="Hexokinase_N"/>
</dbReference>
<dbReference type="UniPathway" id="UPA00109">
    <property type="reaction ID" value="UER00180"/>
</dbReference>
<dbReference type="InterPro" id="IPR022673">
    <property type="entry name" value="Hexokinase_C"/>
</dbReference>
<dbReference type="GO" id="GO:0006096">
    <property type="term" value="P:glycolytic process"/>
    <property type="evidence" value="ECO:0007669"/>
    <property type="project" value="UniProtKB-UniPathway"/>
</dbReference>
<keyword evidence="3 6" id="KW-0547">Nucleotide-binding</keyword>
<evidence type="ECO:0000259" key="8">
    <source>
        <dbReference type="Pfam" id="PF03727"/>
    </source>
</evidence>
<dbReference type="AlphaFoldDB" id="A0A545UVU5"/>
<dbReference type="Pfam" id="PF03727">
    <property type="entry name" value="Hexokinase_2"/>
    <property type="match status" value="1"/>
</dbReference>
<dbReference type="GO" id="GO:0006006">
    <property type="term" value="P:glucose metabolic process"/>
    <property type="evidence" value="ECO:0007669"/>
    <property type="project" value="TreeGrafter"/>
</dbReference>
<evidence type="ECO:0000256" key="2">
    <source>
        <dbReference type="ARBA" id="ARBA00022679"/>
    </source>
</evidence>
<evidence type="ECO:0000259" key="7">
    <source>
        <dbReference type="Pfam" id="PF00349"/>
    </source>
</evidence>
<name>A0A545UVU5_9HYPO</name>
<evidence type="ECO:0000313" key="10">
    <source>
        <dbReference type="Proteomes" id="UP000315783"/>
    </source>
</evidence>
<keyword evidence="6" id="KW-0324">Glycolysis</keyword>
<feature type="domain" description="Hexokinase C-terminal" evidence="8">
    <location>
        <begin position="61"/>
        <end position="360"/>
    </location>
</feature>
<dbReference type="GO" id="GO:0001678">
    <property type="term" value="P:intracellular glucose homeostasis"/>
    <property type="evidence" value="ECO:0007669"/>
    <property type="project" value="InterPro"/>
</dbReference>
<feature type="domain" description="Hexokinase N-terminal" evidence="7">
    <location>
        <begin position="2"/>
        <end position="51"/>
    </location>
</feature>
<keyword evidence="5 6" id="KW-0067">ATP-binding</keyword>
<comment type="similarity">
    <text evidence="1 6">Belongs to the hexokinase family.</text>
</comment>
<dbReference type="SUPFAM" id="SSF53067">
    <property type="entry name" value="Actin-like ATPase domain"/>
    <property type="match status" value="2"/>
</dbReference>
<sequence length="364" mass="39323">MLQWDKGWDIPDAIGKDPCSMLQEAIDRQKLHVRVTALTNDSVGTLMAKAYTSSQAGSPLIGAIFGTGTNAAYAEDMTRIRKLLQPNTGMNSQDSVMVINTEWGAWFDQAPSALPGCVYDSVLDQESSSPGKQLFEKRTSGLYLGELLRLAMLDLISSRQLQIPAKPGSMLKRPYSIDAALISMLATSFDDPKATKWQTVAEKISATLDVDEVNKNDVQALLLLGAAIMKRAAQLAGATMAAIVIQSGRLAPLVPMLKPIATSKWKRWCKWLRFGGAVCLFGRRQVDDDAATLDSDKTLDAAAGCIEIGIDGSLFEHYPRFEEEIRRALRALPGIGPEGEARVKIGLTKDGSSLGAALIAQSVP</sequence>
<dbReference type="GO" id="GO:0005536">
    <property type="term" value="F:D-glucose binding"/>
    <property type="evidence" value="ECO:0007669"/>
    <property type="project" value="InterPro"/>
</dbReference>
<evidence type="ECO:0000256" key="5">
    <source>
        <dbReference type="ARBA" id="ARBA00022840"/>
    </source>
</evidence>
<evidence type="ECO:0000256" key="6">
    <source>
        <dbReference type="RuleBase" id="RU362007"/>
    </source>
</evidence>
<dbReference type="EMBL" id="SPUK01000011">
    <property type="protein sequence ID" value="TQV93590.1"/>
    <property type="molecule type" value="Genomic_DNA"/>
</dbReference>
<dbReference type="PANTHER" id="PTHR19443">
    <property type="entry name" value="HEXOKINASE"/>
    <property type="match status" value="1"/>
</dbReference>
<comment type="caution">
    <text evidence="9">The sequence shown here is derived from an EMBL/GenBank/DDBJ whole genome shotgun (WGS) entry which is preliminary data.</text>
</comment>
<dbReference type="GO" id="GO:0004340">
    <property type="term" value="F:glucokinase activity"/>
    <property type="evidence" value="ECO:0007669"/>
    <property type="project" value="TreeGrafter"/>
</dbReference>
<dbReference type="OrthoDB" id="419537at2759"/>
<dbReference type="Proteomes" id="UP000315783">
    <property type="component" value="Unassembled WGS sequence"/>
</dbReference>
<dbReference type="GO" id="GO:0005739">
    <property type="term" value="C:mitochondrion"/>
    <property type="evidence" value="ECO:0007669"/>
    <property type="project" value="TreeGrafter"/>
</dbReference>
<dbReference type="GO" id="GO:0005829">
    <property type="term" value="C:cytosol"/>
    <property type="evidence" value="ECO:0007669"/>
    <property type="project" value="TreeGrafter"/>
</dbReference>
<evidence type="ECO:0000256" key="3">
    <source>
        <dbReference type="ARBA" id="ARBA00022741"/>
    </source>
</evidence>
<dbReference type="Gene3D" id="3.30.420.40">
    <property type="match status" value="1"/>
</dbReference>
<dbReference type="Gene3D" id="3.40.367.20">
    <property type="match status" value="1"/>
</dbReference>
<organism evidence="9 10">
    <name type="scientific">Cordyceps javanica</name>
    <dbReference type="NCBI Taxonomy" id="43265"/>
    <lineage>
        <taxon>Eukaryota</taxon>
        <taxon>Fungi</taxon>
        <taxon>Dikarya</taxon>
        <taxon>Ascomycota</taxon>
        <taxon>Pezizomycotina</taxon>
        <taxon>Sordariomycetes</taxon>
        <taxon>Hypocreomycetidae</taxon>
        <taxon>Hypocreales</taxon>
        <taxon>Cordycipitaceae</taxon>
        <taxon>Cordyceps</taxon>
    </lineage>
</organism>